<name>A0A8I0HQA7_9CORY</name>
<comment type="caution">
    <text evidence="3">The sequence shown here is derived from an EMBL/GenBank/DDBJ whole genome shotgun (WGS) entry which is preliminary data.</text>
</comment>
<dbReference type="RefSeq" id="WP_191734239.1">
    <property type="nucleotide sequence ID" value="NZ_JACSPR010000009.1"/>
</dbReference>
<proteinExistence type="predicted"/>
<feature type="coiled-coil region" evidence="2">
    <location>
        <begin position="18"/>
        <end position="45"/>
    </location>
</feature>
<keyword evidence="2" id="KW-0175">Coiled coil</keyword>
<dbReference type="SUPFAM" id="SSF51064">
    <property type="entry name" value="Head domain of nucleotide exchange factor GrpE"/>
    <property type="match status" value="1"/>
</dbReference>
<dbReference type="EMBL" id="JACSPR010000009">
    <property type="protein sequence ID" value="MBD8030996.1"/>
    <property type="molecule type" value="Genomic_DNA"/>
</dbReference>
<dbReference type="GO" id="GO:0006457">
    <property type="term" value="P:protein folding"/>
    <property type="evidence" value="ECO:0007669"/>
    <property type="project" value="InterPro"/>
</dbReference>
<dbReference type="GO" id="GO:0042803">
    <property type="term" value="F:protein homodimerization activity"/>
    <property type="evidence" value="ECO:0007669"/>
    <property type="project" value="InterPro"/>
</dbReference>
<keyword evidence="1" id="KW-0143">Chaperone</keyword>
<evidence type="ECO:0000313" key="4">
    <source>
        <dbReference type="Proteomes" id="UP000650224"/>
    </source>
</evidence>
<dbReference type="GO" id="GO:0051087">
    <property type="term" value="F:protein-folding chaperone binding"/>
    <property type="evidence" value="ECO:0007669"/>
    <property type="project" value="InterPro"/>
</dbReference>
<gene>
    <name evidence="3" type="primary">grpE</name>
    <name evidence="3" type="ORF">H9627_11815</name>
</gene>
<reference evidence="3 4" key="1">
    <citation type="submission" date="2020-08" db="EMBL/GenBank/DDBJ databases">
        <title>A Genomic Blueprint of the Chicken Gut Microbiome.</title>
        <authorList>
            <person name="Gilroy R."/>
            <person name="Ravi A."/>
            <person name="Getino M."/>
            <person name="Pursley I."/>
            <person name="Horton D.L."/>
            <person name="Alikhan N.-F."/>
            <person name="Baker D."/>
            <person name="Gharbi K."/>
            <person name="Hall N."/>
            <person name="Watson M."/>
            <person name="Adriaenssens E.M."/>
            <person name="Foster-Nyarko E."/>
            <person name="Jarju S."/>
            <person name="Secka A."/>
            <person name="Antonio M."/>
            <person name="Oren A."/>
            <person name="Chaudhuri R."/>
            <person name="La Ragione R.M."/>
            <person name="Hildebrand F."/>
            <person name="Pallen M.J."/>
        </authorList>
    </citation>
    <scope>NUCLEOTIDE SEQUENCE [LARGE SCALE GENOMIC DNA]</scope>
    <source>
        <strain evidence="3 4">Sa1YVA5</strain>
    </source>
</reference>
<evidence type="ECO:0000256" key="1">
    <source>
        <dbReference type="ARBA" id="ARBA00023186"/>
    </source>
</evidence>
<evidence type="ECO:0000256" key="2">
    <source>
        <dbReference type="SAM" id="Coils"/>
    </source>
</evidence>
<dbReference type="Gene3D" id="2.30.22.10">
    <property type="entry name" value="Head domain of nucleotide exchange factor GrpE"/>
    <property type="match status" value="1"/>
</dbReference>
<dbReference type="InterPro" id="IPR000740">
    <property type="entry name" value="GrpE"/>
</dbReference>
<protein>
    <submittedName>
        <fullName evidence="3">Nucleotide exchange factor GrpE</fullName>
    </submittedName>
</protein>
<dbReference type="Proteomes" id="UP000650224">
    <property type="component" value="Unassembled WGS sequence"/>
</dbReference>
<dbReference type="GO" id="GO:0000774">
    <property type="term" value="F:adenyl-nucleotide exchange factor activity"/>
    <property type="evidence" value="ECO:0007669"/>
    <property type="project" value="InterPro"/>
</dbReference>
<dbReference type="InterPro" id="IPR009012">
    <property type="entry name" value="GrpE_head"/>
</dbReference>
<evidence type="ECO:0000313" key="3">
    <source>
        <dbReference type="EMBL" id="MBD8030996.1"/>
    </source>
</evidence>
<sequence>MDTPIVPTEALIDALRDRSHLEETISTLSRVVETLEQRVSELQGDQVQALFTPPAQAIITVVAQIDRWVRTPASLVNVDEEAESKLTQGLEYLADQLVDALASLGLSPVPVEVGQPFDRSIHKVVAVEDTGDESADRQVIAVQQRGFLYPKQKRAAFPAHVVVLKYKP</sequence>
<accession>A0A8I0HQA7</accession>
<dbReference type="AlphaFoldDB" id="A0A8I0HQA7"/>
<organism evidence="3 4">
    <name type="scientific">Corynebacterium gallinarum</name>
    <dbReference type="NCBI Taxonomy" id="2762214"/>
    <lineage>
        <taxon>Bacteria</taxon>
        <taxon>Bacillati</taxon>
        <taxon>Actinomycetota</taxon>
        <taxon>Actinomycetes</taxon>
        <taxon>Mycobacteriales</taxon>
        <taxon>Corynebacteriaceae</taxon>
        <taxon>Corynebacterium</taxon>
    </lineage>
</organism>
<keyword evidence="4" id="KW-1185">Reference proteome</keyword>
<dbReference type="Pfam" id="PF01025">
    <property type="entry name" value="GrpE"/>
    <property type="match status" value="1"/>
</dbReference>